<accession>A0AAD6YZS9</accession>
<dbReference type="InterPro" id="IPR001128">
    <property type="entry name" value="Cyt_P450"/>
</dbReference>
<dbReference type="InterPro" id="IPR050364">
    <property type="entry name" value="Cytochrome_P450_fung"/>
</dbReference>
<proteinExistence type="inferred from homology"/>
<evidence type="ECO:0000256" key="8">
    <source>
        <dbReference type="ARBA" id="ARBA00023033"/>
    </source>
</evidence>
<evidence type="ECO:0000256" key="4">
    <source>
        <dbReference type="ARBA" id="ARBA00022617"/>
    </source>
</evidence>
<keyword evidence="5 9" id="KW-0479">Metal-binding</keyword>
<dbReference type="PRINTS" id="PR00463">
    <property type="entry name" value="EP450I"/>
</dbReference>
<evidence type="ECO:0000256" key="7">
    <source>
        <dbReference type="ARBA" id="ARBA00023004"/>
    </source>
</evidence>
<evidence type="ECO:0000256" key="5">
    <source>
        <dbReference type="ARBA" id="ARBA00022723"/>
    </source>
</evidence>
<comment type="pathway">
    <text evidence="2">Secondary metabolite biosynthesis.</text>
</comment>
<keyword evidence="4 9" id="KW-0349">Heme</keyword>
<dbReference type="Pfam" id="PF00067">
    <property type="entry name" value="p450"/>
    <property type="match status" value="1"/>
</dbReference>
<sequence>MSLALHCFVAFIGGLCFLVILCKKQRSAILPPGPPGDPLVGHLLRMPATDSALIFHEWSKTYGEVMHLEVLGRTMIILDSYRAAVDILDKRGSIYSDRPKFIVYELVGWKPALAFLQYGKQYNKHRQMHQSYLSRHKAEDFKSMQTQEARTLVRNLIESTPDKYEKFLSRFATGIITQIVAGHRITSNDDPYLRLSDMIAQAITEMGPPGGSPLDFFPILQHFPPWFPGAHHVGVVRAWRSTMQELYDYPLRAISTLRPQLIFILWQKVGEALPSFILAQLEQTAQSEDDEDLKGAAAAMFAAGESTTWGTLAVFVLAMILHPECQAKAQKEIDSVVGDLRLPDFKDRGNLPFVECILQETLRWNPALPLGVPHRVMEDDVYRGMFIPKGSLVFANIRGMSLDEAVYSDPKSFFPERFLPKPAGKGEPHFSNVAFGFGRRICSGQYVADNSVWIAISSILASSNISNALDENGHVIVPESKFTDGLVKQVISIAVTPNHN</sequence>
<dbReference type="GO" id="GO:0016705">
    <property type="term" value="F:oxidoreductase activity, acting on paired donors, with incorporation or reduction of molecular oxygen"/>
    <property type="evidence" value="ECO:0007669"/>
    <property type="project" value="InterPro"/>
</dbReference>
<dbReference type="GO" id="GO:0020037">
    <property type="term" value="F:heme binding"/>
    <property type="evidence" value="ECO:0007669"/>
    <property type="project" value="InterPro"/>
</dbReference>
<dbReference type="InterPro" id="IPR036396">
    <property type="entry name" value="Cyt_P450_sf"/>
</dbReference>
<evidence type="ECO:0000256" key="6">
    <source>
        <dbReference type="ARBA" id="ARBA00023002"/>
    </source>
</evidence>
<keyword evidence="6" id="KW-0560">Oxidoreductase</keyword>
<feature type="binding site" description="axial binding residue" evidence="9">
    <location>
        <position position="442"/>
    </location>
    <ligand>
        <name>heme</name>
        <dbReference type="ChEBI" id="CHEBI:30413"/>
    </ligand>
    <ligandPart>
        <name>Fe</name>
        <dbReference type="ChEBI" id="CHEBI:18248"/>
    </ligandPart>
</feature>
<dbReference type="GO" id="GO:0005506">
    <property type="term" value="F:iron ion binding"/>
    <property type="evidence" value="ECO:0007669"/>
    <property type="project" value="InterPro"/>
</dbReference>
<comment type="similarity">
    <text evidence="3">Belongs to the cytochrome P450 family.</text>
</comment>
<dbReference type="Proteomes" id="UP001218218">
    <property type="component" value="Unassembled WGS sequence"/>
</dbReference>
<dbReference type="AlphaFoldDB" id="A0AAD6YZS9"/>
<evidence type="ECO:0000256" key="3">
    <source>
        <dbReference type="ARBA" id="ARBA00010617"/>
    </source>
</evidence>
<comment type="cofactor">
    <cofactor evidence="1 9">
        <name>heme</name>
        <dbReference type="ChEBI" id="CHEBI:30413"/>
    </cofactor>
</comment>
<dbReference type="GO" id="GO:0004497">
    <property type="term" value="F:monooxygenase activity"/>
    <property type="evidence" value="ECO:0007669"/>
    <property type="project" value="UniProtKB-KW"/>
</dbReference>
<keyword evidence="8" id="KW-0503">Monooxygenase</keyword>
<dbReference type="EMBL" id="JARIHO010000121">
    <property type="protein sequence ID" value="KAJ7302115.1"/>
    <property type="molecule type" value="Genomic_DNA"/>
</dbReference>
<gene>
    <name evidence="10" type="ORF">DFH08DRAFT_723512</name>
</gene>
<keyword evidence="7 9" id="KW-0408">Iron</keyword>
<evidence type="ECO:0000313" key="11">
    <source>
        <dbReference type="Proteomes" id="UP001218218"/>
    </source>
</evidence>
<comment type="caution">
    <text evidence="10">The sequence shown here is derived from an EMBL/GenBank/DDBJ whole genome shotgun (WGS) entry which is preliminary data.</text>
</comment>
<organism evidence="10 11">
    <name type="scientific">Mycena albidolilacea</name>
    <dbReference type="NCBI Taxonomy" id="1033008"/>
    <lineage>
        <taxon>Eukaryota</taxon>
        <taxon>Fungi</taxon>
        <taxon>Dikarya</taxon>
        <taxon>Basidiomycota</taxon>
        <taxon>Agaricomycotina</taxon>
        <taxon>Agaricomycetes</taxon>
        <taxon>Agaricomycetidae</taxon>
        <taxon>Agaricales</taxon>
        <taxon>Marasmiineae</taxon>
        <taxon>Mycenaceae</taxon>
        <taxon>Mycena</taxon>
    </lineage>
</organism>
<evidence type="ECO:0000256" key="9">
    <source>
        <dbReference type="PIRSR" id="PIRSR602401-1"/>
    </source>
</evidence>
<dbReference type="SUPFAM" id="SSF48264">
    <property type="entry name" value="Cytochrome P450"/>
    <property type="match status" value="1"/>
</dbReference>
<name>A0AAD6YZS9_9AGAR</name>
<dbReference type="InterPro" id="IPR002401">
    <property type="entry name" value="Cyt_P450_E_grp-I"/>
</dbReference>
<evidence type="ECO:0000256" key="1">
    <source>
        <dbReference type="ARBA" id="ARBA00001971"/>
    </source>
</evidence>
<evidence type="ECO:0000256" key="2">
    <source>
        <dbReference type="ARBA" id="ARBA00005179"/>
    </source>
</evidence>
<protein>
    <submittedName>
        <fullName evidence="10">Cytochrome P450</fullName>
    </submittedName>
</protein>
<evidence type="ECO:0000313" key="10">
    <source>
        <dbReference type="EMBL" id="KAJ7302115.1"/>
    </source>
</evidence>
<keyword evidence="11" id="KW-1185">Reference proteome</keyword>
<dbReference type="CDD" id="cd11065">
    <property type="entry name" value="CYP64-like"/>
    <property type="match status" value="1"/>
</dbReference>
<dbReference type="PANTHER" id="PTHR46300">
    <property type="entry name" value="P450, PUTATIVE (EUROFUNG)-RELATED-RELATED"/>
    <property type="match status" value="1"/>
</dbReference>
<reference evidence="10" key="1">
    <citation type="submission" date="2023-03" db="EMBL/GenBank/DDBJ databases">
        <title>Massive genome expansion in bonnet fungi (Mycena s.s.) driven by repeated elements and novel gene families across ecological guilds.</title>
        <authorList>
            <consortium name="Lawrence Berkeley National Laboratory"/>
            <person name="Harder C.B."/>
            <person name="Miyauchi S."/>
            <person name="Viragh M."/>
            <person name="Kuo A."/>
            <person name="Thoen E."/>
            <person name="Andreopoulos B."/>
            <person name="Lu D."/>
            <person name="Skrede I."/>
            <person name="Drula E."/>
            <person name="Henrissat B."/>
            <person name="Morin E."/>
            <person name="Kohler A."/>
            <person name="Barry K."/>
            <person name="LaButti K."/>
            <person name="Morin E."/>
            <person name="Salamov A."/>
            <person name="Lipzen A."/>
            <person name="Mereny Z."/>
            <person name="Hegedus B."/>
            <person name="Baldrian P."/>
            <person name="Stursova M."/>
            <person name="Weitz H."/>
            <person name="Taylor A."/>
            <person name="Grigoriev I.V."/>
            <person name="Nagy L.G."/>
            <person name="Martin F."/>
            <person name="Kauserud H."/>
        </authorList>
    </citation>
    <scope>NUCLEOTIDE SEQUENCE</scope>
    <source>
        <strain evidence="10">CBHHK002</strain>
    </source>
</reference>
<dbReference type="Gene3D" id="1.10.630.10">
    <property type="entry name" value="Cytochrome P450"/>
    <property type="match status" value="1"/>
</dbReference>
<dbReference type="PANTHER" id="PTHR46300:SF5">
    <property type="entry name" value="CYTOCHROME P450"/>
    <property type="match status" value="1"/>
</dbReference>